<reference evidence="4 5" key="1">
    <citation type="journal article" date="2018" name="MBio">
        <title>Comparative Genomics Reveals the Core Gene Toolbox for the Fungus-Insect Symbiosis.</title>
        <authorList>
            <person name="Wang Y."/>
            <person name="Stata M."/>
            <person name="Wang W."/>
            <person name="Stajich J.E."/>
            <person name="White M.M."/>
            <person name="Moncalvo J.M."/>
        </authorList>
    </citation>
    <scope>NUCLEOTIDE SEQUENCE [LARGE SCALE GENOMIC DNA]</scope>
    <source>
        <strain evidence="4 5">SC-DP-2</strain>
    </source>
</reference>
<accession>A0A2T9ZAJ5</accession>
<proteinExistence type="predicted"/>
<sequence length="648" mass="68868">MFYPTWAFVLYLASVFISFVHFPYLVKSQAGGTVATPDDPRSALATIAFAGKSEKCTGVLIAPNAILTSASCLDNTLNADSLNVDKLIVSFGNSQAVEKGPLEVSAIDIKEISAFCNGINKIPDNMAILNLSKCVPNTVALPIEIQEAKIDPSLQYSFIGIESGNVVKKMVSIGKKQQQSDNKEGASCGQLIKAKFLSETTSADQLELSDNSGALINPEGNVLVGLFIGLEPEEDSSCPTCIPDKKYKAGENNENKTKEKKNIGMYNGLRSFADIIKKSNNNCLGRKCNLQEICQETQIQTESSKSLLKARAVNDPSQCTTSMGSMNIATGAENDPNHGFTLANSLKIPCTGKAFKVTFDIEQTSDVYFYISNASSLQGSVNIEGNFAVNTGDWYLGQVTIQPENAVAMPQSDVINMYIQVDSKGVSMGITSRSAPILNYPDLEVDKFFSTGVLQLFLSGQNDNTAIKNIVFNCQSPEGCKIPNAISSGASDLSMTQPTTGVDSGSITGTRSATPTATDSISGTGYATGSGSVTASSTSSPCTTSMGSVNIATGAENDPNHGFTLANSLKIPCTGKAFKVTFDIEQTSDVYFYISNASSLQGSVNIEGNFAVNTGDWYLGQVTIQPENAVAMPQSDVINMYIQVDSKG</sequence>
<comment type="caution">
    <text evidence="4">The sequence shown here is derived from an EMBL/GenBank/DDBJ whole genome shotgun (WGS) entry which is preliminary data.</text>
</comment>
<dbReference type="SUPFAM" id="SSF50494">
    <property type="entry name" value="Trypsin-like serine proteases"/>
    <property type="match status" value="1"/>
</dbReference>
<dbReference type="Proteomes" id="UP000245609">
    <property type="component" value="Unassembled WGS sequence"/>
</dbReference>
<keyword evidence="2" id="KW-0472">Membrane</keyword>
<feature type="compositionally biased region" description="Polar residues" evidence="1">
    <location>
        <begin position="491"/>
        <end position="519"/>
    </location>
</feature>
<dbReference type="InterPro" id="IPR009003">
    <property type="entry name" value="Peptidase_S1_PA"/>
</dbReference>
<dbReference type="InterPro" id="IPR043504">
    <property type="entry name" value="Peptidase_S1_PA_chymotrypsin"/>
</dbReference>
<evidence type="ECO:0000313" key="5">
    <source>
        <dbReference type="Proteomes" id="UP000245609"/>
    </source>
</evidence>
<dbReference type="EMBL" id="MBFS01000972">
    <property type="protein sequence ID" value="PVV01580.1"/>
    <property type="molecule type" value="Genomic_DNA"/>
</dbReference>
<feature type="non-terminal residue" evidence="4">
    <location>
        <position position="648"/>
    </location>
</feature>
<dbReference type="Gene3D" id="2.40.10.10">
    <property type="entry name" value="Trypsin-like serine proteases"/>
    <property type="match status" value="1"/>
</dbReference>
<evidence type="ECO:0000259" key="3">
    <source>
        <dbReference type="PROSITE" id="PS50144"/>
    </source>
</evidence>
<keyword evidence="5" id="KW-1185">Reference proteome</keyword>
<dbReference type="STRING" id="133381.A0A2T9ZAJ5"/>
<feature type="domain" description="MATH" evidence="3">
    <location>
        <begin position="587"/>
        <end position="648"/>
    </location>
</feature>
<feature type="transmembrane region" description="Helical" evidence="2">
    <location>
        <begin position="6"/>
        <end position="26"/>
    </location>
</feature>
<dbReference type="AlphaFoldDB" id="A0A2T9ZAJ5"/>
<keyword evidence="2" id="KW-1133">Transmembrane helix</keyword>
<dbReference type="InterPro" id="IPR002083">
    <property type="entry name" value="MATH/TRAF_dom"/>
</dbReference>
<organism evidence="4 5">
    <name type="scientific">Smittium megazygosporum</name>
    <dbReference type="NCBI Taxonomy" id="133381"/>
    <lineage>
        <taxon>Eukaryota</taxon>
        <taxon>Fungi</taxon>
        <taxon>Fungi incertae sedis</taxon>
        <taxon>Zoopagomycota</taxon>
        <taxon>Kickxellomycotina</taxon>
        <taxon>Harpellomycetes</taxon>
        <taxon>Harpellales</taxon>
        <taxon>Legeriomycetaceae</taxon>
        <taxon>Smittium</taxon>
    </lineage>
</organism>
<evidence type="ECO:0000256" key="1">
    <source>
        <dbReference type="SAM" id="MobiDB-lite"/>
    </source>
</evidence>
<protein>
    <recommendedName>
        <fullName evidence="3">MATH domain-containing protein</fullName>
    </recommendedName>
</protein>
<dbReference type="PROSITE" id="PS50144">
    <property type="entry name" value="MATH"/>
    <property type="match status" value="1"/>
</dbReference>
<gene>
    <name evidence="4" type="ORF">BB560_003997</name>
</gene>
<dbReference type="OrthoDB" id="6380398at2759"/>
<evidence type="ECO:0000256" key="2">
    <source>
        <dbReference type="SAM" id="Phobius"/>
    </source>
</evidence>
<feature type="region of interest" description="Disordered" evidence="1">
    <location>
        <begin position="491"/>
        <end position="524"/>
    </location>
</feature>
<name>A0A2T9ZAJ5_9FUNG</name>
<keyword evidence="2" id="KW-0812">Transmembrane</keyword>
<evidence type="ECO:0000313" key="4">
    <source>
        <dbReference type="EMBL" id="PVV01580.1"/>
    </source>
</evidence>